<organism evidence="1 2">
    <name type="scientific">Streptomyces typhae</name>
    <dbReference type="NCBI Taxonomy" id="2681492"/>
    <lineage>
        <taxon>Bacteria</taxon>
        <taxon>Bacillati</taxon>
        <taxon>Actinomycetota</taxon>
        <taxon>Actinomycetes</taxon>
        <taxon>Kitasatosporales</taxon>
        <taxon>Streptomycetaceae</taxon>
        <taxon>Streptomyces</taxon>
    </lineage>
</organism>
<dbReference type="AlphaFoldDB" id="A0A6L6WXD1"/>
<dbReference type="EMBL" id="WPNZ01000007">
    <property type="protein sequence ID" value="MVO85926.1"/>
    <property type="molecule type" value="Genomic_DNA"/>
</dbReference>
<keyword evidence="2" id="KW-1185">Reference proteome</keyword>
<sequence length="500" mass="53841">MAGGTVHHLIQTGTVHSLTLHAGHPAHAGSLPAPHDWPRADQVDPVALGVRRSRRFGNETGLPPYVRRDVDSKLDALVITADVMGGLLVVTGPALSGTSRTAWEAVRRNTPTDTRIFAPSPGTDLRALPALLRAAEDKSSYALWLDELDGHIGENGLDVNLLAQLTALHVPVIATMRDEVYDTHRFGRHPASRLLGGADTVELTSLWSEAERTRLAAADDPRLVDAVRWRGDSGVTEFLALGPELWDEWRRARRAAAHPHGHRLVRAAVDLARCGIEGDIPQSLLRGVIEVYGAVPTGKPFGEALLWAYKKRHDVTGLLVRGSTSTRWRPYGSLVADAARSPESEPVPDDVWILAIDAAKSDPGLPFTALAEAFRGILLARAERGDVDAMTALAALALDLEDVEAAMEWYGAAARLGDARAGFELGMLLAEHRSEVEAIPYLEAAAAKGLHGAASVLADLYQRRCAHWLWVAADRGEPEALSRLKGPLSPQSMIPPPGTS</sequence>
<accession>A0A6L6WXD1</accession>
<dbReference type="InterPro" id="IPR011990">
    <property type="entry name" value="TPR-like_helical_dom_sf"/>
</dbReference>
<dbReference type="Gene3D" id="1.25.40.10">
    <property type="entry name" value="Tetratricopeptide repeat domain"/>
    <property type="match status" value="1"/>
</dbReference>
<protein>
    <submittedName>
        <fullName evidence="1">Sel1 repeat family protein</fullName>
    </submittedName>
</protein>
<proteinExistence type="predicted"/>
<dbReference type="RefSeq" id="WP_157165887.1">
    <property type="nucleotide sequence ID" value="NZ_WPNZ01000007.1"/>
</dbReference>
<dbReference type="SUPFAM" id="SSF81901">
    <property type="entry name" value="HCP-like"/>
    <property type="match status" value="1"/>
</dbReference>
<evidence type="ECO:0000313" key="1">
    <source>
        <dbReference type="EMBL" id="MVO85926.1"/>
    </source>
</evidence>
<name>A0A6L6WXD1_9ACTN</name>
<comment type="caution">
    <text evidence="1">The sequence shown here is derived from an EMBL/GenBank/DDBJ whole genome shotgun (WGS) entry which is preliminary data.</text>
</comment>
<gene>
    <name evidence="1" type="ORF">GPA10_14465</name>
</gene>
<reference evidence="1 2" key="1">
    <citation type="submission" date="2019-11" db="EMBL/GenBank/DDBJ databases">
        <title>Streptomyces typhae sp. nov., a novel endophytic actinomycete isolated from the root of cattail pollen (Typha angustifolia L.).</title>
        <authorList>
            <person name="Peng C."/>
        </authorList>
    </citation>
    <scope>NUCLEOTIDE SEQUENCE [LARGE SCALE GENOMIC DNA]</scope>
    <source>
        <strain evidence="2">p1417</strain>
    </source>
</reference>
<evidence type="ECO:0000313" key="2">
    <source>
        <dbReference type="Proteomes" id="UP000483802"/>
    </source>
</evidence>
<dbReference type="Proteomes" id="UP000483802">
    <property type="component" value="Unassembled WGS sequence"/>
</dbReference>